<keyword evidence="1" id="KW-1133">Transmembrane helix</keyword>
<evidence type="ECO:0000313" key="3">
    <source>
        <dbReference type="Proteomes" id="UP001285636"/>
    </source>
</evidence>
<sequence>MLNELKPIFIFFTLFLVVCFSVMTYLGYQMIEIKTERVEMLKGEIIEKHEAGDSVTSELRQYTHEISTLEKQHNLLYTWYFKYLFDYPERTPMYWDRHNSELIIGERS</sequence>
<keyword evidence="1" id="KW-0472">Membrane</keyword>
<reference evidence="2" key="1">
    <citation type="submission" date="2023-10" db="EMBL/GenBank/DDBJ databases">
        <title>Screening of Alkalihalophilus pseudofirmusBZ-TG-HK211 and Its Alleviation of Salt Stress on Rapeseed Growth.</title>
        <authorList>
            <person name="Zhao B."/>
            <person name="Guo T."/>
        </authorList>
    </citation>
    <scope>NUCLEOTIDE SEQUENCE</scope>
    <source>
        <strain evidence="2">BZ-TG-HK211</strain>
    </source>
</reference>
<organism evidence="2 3">
    <name type="scientific">Alkalihalophilus pseudofirmus</name>
    <name type="common">Bacillus pseudofirmus</name>
    <dbReference type="NCBI Taxonomy" id="79885"/>
    <lineage>
        <taxon>Bacteria</taxon>
        <taxon>Bacillati</taxon>
        <taxon>Bacillota</taxon>
        <taxon>Bacilli</taxon>
        <taxon>Bacillales</taxon>
        <taxon>Bacillaceae</taxon>
        <taxon>Alkalihalophilus</taxon>
    </lineage>
</organism>
<dbReference type="EMBL" id="JAWJAY010000004">
    <property type="protein sequence ID" value="MDV2886785.1"/>
    <property type="molecule type" value="Genomic_DNA"/>
</dbReference>
<feature type="transmembrane region" description="Helical" evidence="1">
    <location>
        <begin position="6"/>
        <end position="28"/>
    </location>
</feature>
<accession>A0AAJ2U406</accession>
<dbReference type="AlphaFoldDB" id="A0AAJ2U406"/>
<protein>
    <submittedName>
        <fullName evidence="2">Uncharacterized protein</fullName>
    </submittedName>
</protein>
<dbReference type="RefSeq" id="WP_323467399.1">
    <property type="nucleotide sequence ID" value="NZ_CP144224.1"/>
</dbReference>
<dbReference type="Proteomes" id="UP001285636">
    <property type="component" value="Unassembled WGS sequence"/>
</dbReference>
<name>A0AAJ2U406_ALKPS</name>
<comment type="caution">
    <text evidence="2">The sequence shown here is derived from an EMBL/GenBank/DDBJ whole genome shotgun (WGS) entry which is preliminary data.</text>
</comment>
<evidence type="ECO:0000313" key="2">
    <source>
        <dbReference type="EMBL" id="MDV2886785.1"/>
    </source>
</evidence>
<gene>
    <name evidence="2" type="ORF">RYX45_16450</name>
</gene>
<evidence type="ECO:0000256" key="1">
    <source>
        <dbReference type="SAM" id="Phobius"/>
    </source>
</evidence>
<proteinExistence type="predicted"/>
<keyword evidence="1" id="KW-0812">Transmembrane</keyword>